<evidence type="ECO:0000259" key="5">
    <source>
        <dbReference type="Pfam" id="PF01258"/>
    </source>
</evidence>
<gene>
    <name evidence="6" type="ORF">GCM10009083_24200</name>
</gene>
<dbReference type="EMBL" id="BMNN01000006">
    <property type="protein sequence ID" value="GGJ06372.1"/>
    <property type="molecule type" value="Genomic_DNA"/>
</dbReference>
<dbReference type="SUPFAM" id="SSF57716">
    <property type="entry name" value="Glucocorticoid receptor-like (DNA-binding domain)"/>
    <property type="match status" value="1"/>
</dbReference>
<feature type="domain" description="Zinc finger DksA/TraR C4-type" evidence="5">
    <location>
        <begin position="34"/>
        <end position="64"/>
    </location>
</feature>
<proteinExistence type="predicted"/>
<dbReference type="Pfam" id="PF01258">
    <property type="entry name" value="zf-dskA_traR"/>
    <property type="match status" value="1"/>
</dbReference>
<dbReference type="RefSeq" id="WP_188636913.1">
    <property type="nucleotide sequence ID" value="NZ_BMNN01000006.1"/>
</dbReference>
<keyword evidence="2" id="KW-0863">Zinc-finger</keyword>
<comment type="caution">
    <text evidence="6">The sequence shown here is derived from an EMBL/GenBank/DDBJ whole genome shotgun (WGS) entry which is preliminary data.</text>
</comment>
<accession>A0ABQ2CTB2</accession>
<evidence type="ECO:0000256" key="4">
    <source>
        <dbReference type="PROSITE-ProRule" id="PRU00510"/>
    </source>
</evidence>
<feature type="zinc finger region" description="dksA C4-type" evidence="4">
    <location>
        <begin position="35"/>
        <end position="59"/>
    </location>
</feature>
<keyword evidence="7" id="KW-1185">Reference proteome</keyword>
<sequence length="71" mass="7936">MADEVDISTDRILRAAEERTAAIRASLQGEGQDWCEDCGEDLTPERRKAAPWAIRCAPCQGVFEEKGRVWA</sequence>
<keyword evidence="3" id="KW-0862">Zinc</keyword>
<name>A0ABQ2CTB2_9GAMM</name>
<organism evidence="6 7">
    <name type="scientific">Halopseudomonas pertucinogena</name>
    <dbReference type="NCBI Taxonomy" id="86175"/>
    <lineage>
        <taxon>Bacteria</taxon>
        <taxon>Pseudomonadati</taxon>
        <taxon>Pseudomonadota</taxon>
        <taxon>Gammaproteobacteria</taxon>
        <taxon>Pseudomonadales</taxon>
        <taxon>Pseudomonadaceae</taxon>
        <taxon>Halopseudomonas</taxon>
    </lineage>
</organism>
<dbReference type="Gene3D" id="1.20.120.910">
    <property type="entry name" value="DksA, coiled-coil domain"/>
    <property type="match status" value="1"/>
</dbReference>
<dbReference type="InterPro" id="IPR000962">
    <property type="entry name" value="Znf_DskA_TraR"/>
</dbReference>
<dbReference type="PROSITE" id="PS51128">
    <property type="entry name" value="ZF_DKSA_2"/>
    <property type="match status" value="1"/>
</dbReference>
<evidence type="ECO:0000256" key="1">
    <source>
        <dbReference type="ARBA" id="ARBA00022723"/>
    </source>
</evidence>
<dbReference type="Proteomes" id="UP000633263">
    <property type="component" value="Unassembled WGS sequence"/>
</dbReference>
<evidence type="ECO:0000256" key="2">
    <source>
        <dbReference type="ARBA" id="ARBA00022771"/>
    </source>
</evidence>
<evidence type="ECO:0000313" key="7">
    <source>
        <dbReference type="Proteomes" id="UP000633263"/>
    </source>
</evidence>
<protein>
    <recommendedName>
        <fullName evidence="5">Zinc finger DksA/TraR C4-type domain-containing protein</fullName>
    </recommendedName>
</protein>
<reference evidence="7" key="1">
    <citation type="journal article" date="2019" name="Int. J. Syst. Evol. Microbiol.">
        <title>The Global Catalogue of Microorganisms (GCM) 10K type strain sequencing project: providing services to taxonomists for standard genome sequencing and annotation.</title>
        <authorList>
            <consortium name="The Broad Institute Genomics Platform"/>
            <consortium name="The Broad Institute Genome Sequencing Center for Infectious Disease"/>
            <person name="Wu L."/>
            <person name="Ma J."/>
        </authorList>
    </citation>
    <scope>NUCLEOTIDE SEQUENCE [LARGE SCALE GENOMIC DNA]</scope>
    <source>
        <strain evidence="7">JCM 11590</strain>
    </source>
</reference>
<evidence type="ECO:0000313" key="6">
    <source>
        <dbReference type="EMBL" id="GGJ06372.1"/>
    </source>
</evidence>
<keyword evidence="1" id="KW-0479">Metal-binding</keyword>
<evidence type="ECO:0000256" key="3">
    <source>
        <dbReference type="ARBA" id="ARBA00022833"/>
    </source>
</evidence>